<keyword evidence="2" id="KW-1185">Reference proteome</keyword>
<organism evidence="1 2">
    <name type="scientific">Kaistia nematophila</name>
    <dbReference type="NCBI Taxonomy" id="2994654"/>
    <lineage>
        <taxon>Bacteria</taxon>
        <taxon>Pseudomonadati</taxon>
        <taxon>Pseudomonadota</taxon>
        <taxon>Alphaproteobacteria</taxon>
        <taxon>Hyphomicrobiales</taxon>
        <taxon>Kaistiaceae</taxon>
        <taxon>Kaistia</taxon>
    </lineage>
</organism>
<dbReference type="SUPFAM" id="SSF109604">
    <property type="entry name" value="HD-domain/PDEase-like"/>
    <property type="match status" value="1"/>
</dbReference>
<accession>A0A9X3E3C1</accession>
<sequence length="224" mass="24654">MQTRSGLAVDLARPDLSAIDMMVDVAIPLSLTNRFAGHTAKLDCGGFSTAQHAYLGADAVLQETGGDTDAALAFLLHDAHEAFIGDPTSPFVASLDRMAIDRLGRPVNGVIQSTLKIMKAGLDAEIYRRLGLDWPLSAYLHGIVADMDLRMLRRERDELIGDPPGPWANNVETAAPIRSLEGWDFFRGGSRMDVAREWMSRLRAWHPRHVEVQSRGGEPWLLPS</sequence>
<reference evidence="1" key="1">
    <citation type="submission" date="2022-11" db="EMBL/GenBank/DDBJ databases">
        <title>Biodiversity and phylogenetic relationships of bacteria.</title>
        <authorList>
            <person name="Machado R.A.R."/>
            <person name="Bhat A."/>
            <person name="Loulou A."/>
            <person name="Kallel S."/>
        </authorList>
    </citation>
    <scope>NUCLEOTIDE SEQUENCE</scope>
    <source>
        <strain evidence="1">K-TC2</strain>
    </source>
</reference>
<protein>
    <recommendedName>
        <fullName evidence="3">HD domain-containing protein</fullName>
    </recommendedName>
</protein>
<dbReference type="RefSeq" id="WP_266339558.1">
    <property type="nucleotide sequence ID" value="NZ_JAPKNK010000006.1"/>
</dbReference>
<evidence type="ECO:0000313" key="1">
    <source>
        <dbReference type="EMBL" id="MCX5570597.1"/>
    </source>
</evidence>
<evidence type="ECO:0000313" key="2">
    <source>
        <dbReference type="Proteomes" id="UP001144805"/>
    </source>
</evidence>
<dbReference type="AlphaFoldDB" id="A0A9X3E3C1"/>
<dbReference type="EMBL" id="JAPKNK010000006">
    <property type="protein sequence ID" value="MCX5570597.1"/>
    <property type="molecule type" value="Genomic_DNA"/>
</dbReference>
<dbReference type="Gene3D" id="1.10.3210.10">
    <property type="entry name" value="Hypothetical protein af1432"/>
    <property type="match status" value="1"/>
</dbReference>
<evidence type="ECO:0008006" key="3">
    <source>
        <dbReference type="Google" id="ProtNLM"/>
    </source>
</evidence>
<gene>
    <name evidence="1" type="ORF">OSH07_15415</name>
</gene>
<dbReference type="Proteomes" id="UP001144805">
    <property type="component" value="Unassembled WGS sequence"/>
</dbReference>
<name>A0A9X3E3C1_9HYPH</name>
<proteinExistence type="predicted"/>
<comment type="caution">
    <text evidence="1">The sequence shown here is derived from an EMBL/GenBank/DDBJ whole genome shotgun (WGS) entry which is preliminary data.</text>
</comment>